<keyword evidence="3" id="KW-1185">Reference proteome</keyword>
<protein>
    <recommendedName>
        <fullName evidence="1">PEX14-like helix-turn-helix domain-containing protein</fullName>
    </recommendedName>
</protein>
<evidence type="ECO:0000313" key="3">
    <source>
        <dbReference type="Proteomes" id="UP000268162"/>
    </source>
</evidence>
<dbReference type="AlphaFoldDB" id="A0A4V1J480"/>
<dbReference type="EMBL" id="ML003127">
    <property type="protein sequence ID" value="RKP34629.1"/>
    <property type="molecule type" value="Genomic_DNA"/>
</dbReference>
<dbReference type="InterPro" id="IPR058841">
    <property type="entry name" value="HTH_76"/>
</dbReference>
<organism evidence="2 3">
    <name type="scientific">Dimargaris cristalligena</name>
    <dbReference type="NCBI Taxonomy" id="215637"/>
    <lineage>
        <taxon>Eukaryota</taxon>
        <taxon>Fungi</taxon>
        <taxon>Fungi incertae sedis</taxon>
        <taxon>Zoopagomycota</taxon>
        <taxon>Kickxellomycotina</taxon>
        <taxon>Dimargaritomycetes</taxon>
        <taxon>Dimargaritales</taxon>
        <taxon>Dimargaritaceae</taxon>
        <taxon>Dimargaris</taxon>
    </lineage>
</organism>
<sequence length="86" mass="10175">MSPKPQSIYEQFERFDFNGNTEFQNGLRRLFPTTEPGATISEDQLVQAKWFYYNKLVEPFNLADYLKWKKGGQQPPATPCLGRWRR</sequence>
<proteinExistence type="predicted"/>
<reference evidence="3" key="1">
    <citation type="journal article" date="2018" name="Nat. Microbiol.">
        <title>Leveraging single-cell genomics to expand the fungal tree of life.</title>
        <authorList>
            <person name="Ahrendt S.R."/>
            <person name="Quandt C.A."/>
            <person name="Ciobanu D."/>
            <person name="Clum A."/>
            <person name="Salamov A."/>
            <person name="Andreopoulos B."/>
            <person name="Cheng J.F."/>
            <person name="Woyke T."/>
            <person name="Pelin A."/>
            <person name="Henrissat B."/>
            <person name="Reynolds N.K."/>
            <person name="Benny G.L."/>
            <person name="Smith M.E."/>
            <person name="James T.Y."/>
            <person name="Grigoriev I.V."/>
        </authorList>
    </citation>
    <scope>NUCLEOTIDE SEQUENCE [LARGE SCALE GENOMIC DNA]</scope>
    <source>
        <strain evidence="3">RSA 468</strain>
    </source>
</reference>
<feature type="domain" description="PEX14-like helix-turn-helix" evidence="1">
    <location>
        <begin position="7"/>
        <end position="70"/>
    </location>
</feature>
<dbReference type="Pfam" id="PF25871">
    <property type="entry name" value="HTH_76"/>
    <property type="match status" value="1"/>
</dbReference>
<accession>A0A4V1J480</accession>
<dbReference type="Proteomes" id="UP000268162">
    <property type="component" value="Unassembled WGS sequence"/>
</dbReference>
<evidence type="ECO:0000259" key="1">
    <source>
        <dbReference type="Pfam" id="PF25871"/>
    </source>
</evidence>
<evidence type="ECO:0000313" key="2">
    <source>
        <dbReference type="EMBL" id="RKP34629.1"/>
    </source>
</evidence>
<gene>
    <name evidence="2" type="ORF">BJ085DRAFT_41146</name>
</gene>
<name>A0A4V1J480_9FUNG</name>